<dbReference type="AlphaFoldDB" id="A0AAD8VIU9"/>
<dbReference type="PANTHER" id="PTHR48240">
    <property type="entry name" value="GRF-TYPE DOMAIN-CONTAINING PROTEIN"/>
    <property type="match status" value="1"/>
</dbReference>
<dbReference type="Proteomes" id="UP001231189">
    <property type="component" value="Unassembled WGS sequence"/>
</dbReference>
<organism evidence="2 3">
    <name type="scientific">Lolium multiflorum</name>
    <name type="common">Italian ryegrass</name>
    <name type="synonym">Lolium perenne subsp. multiflorum</name>
    <dbReference type="NCBI Taxonomy" id="4521"/>
    <lineage>
        <taxon>Eukaryota</taxon>
        <taxon>Viridiplantae</taxon>
        <taxon>Streptophyta</taxon>
        <taxon>Embryophyta</taxon>
        <taxon>Tracheophyta</taxon>
        <taxon>Spermatophyta</taxon>
        <taxon>Magnoliopsida</taxon>
        <taxon>Liliopsida</taxon>
        <taxon>Poales</taxon>
        <taxon>Poaceae</taxon>
        <taxon>BOP clade</taxon>
        <taxon>Pooideae</taxon>
        <taxon>Poodae</taxon>
        <taxon>Poeae</taxon>
        <taxon>Poeae Chloroplast Group 2 (Poeae type)</taxon>
        <taxon>Loliodinae</taxon>
        <taxon>Loliinae</taxon>
        <taxon>Lolium</taxon>
    </lineage>
</organism>
<reference evidence="2" key="1">
    <citation type="submission" date="2023-07" db="EMBL/GenBank/DDBJ databases">
        <title>A chromosome-level genome assembly of Lolium multiflorum.</title>
        <authorList>
            <person name="Chen Y."/>
            <person name="Copetti D."/>
            <person name="Kolliker R."/>
            <person name="Studer B."/>
        </authorList>
    </citation>
    <scope>NUCLEOTIDE SEQUENCE</scope>
    <source>
        <strain evidence="2">02402/16</strain>
        <tissue evidence="2">Leaf</tissue>
    </source>
</reference>
<protein>
    <submittedName>
        <fullName evidence="2">Uncharacterized protein</fullName>
    </submittedName>
</protein>
<evidence type="ECO:0000313" key="3">
    <source>
        <dbReference type="Proteomes" id="UP001231189"/>
    </source>
</evidence>
<sequence>MHSSTSSAVSRPSWPRYGVGPLTRCPDCRVEPLKRLTCVPEKNGNAERAFMKCESLPQPGQGMFTAAGAITGSRGLGPNLGAMRSLGQAIEQIGDDEMKVELKKINNKLKKMMDFKKQSNIMAGAFYCSVTRCSGGDGGVDGGDDDDDDGDDVPLDDDGDGVDFPLREGISPADSCPPESSFLSGVLRPAEAAVTLREVLSVA</sequence>
<evidence type="ECO:0000256" key="1">
    <source>
        <dbReference type="SAM" id="MobiDB-lite"/>
    </source>
</evidence>
<comment type="caution">
    <text evidence="2">The sequence shown here is derived from an EMBL/GenBank/DDBJ whole genome shotgun (WGS) entry which is preliminary data.</text>
</comment>
<feature type="compositionally biased region" description="Acidic residues" evidence="1">
    <location>
        <begin position="142"/>
        <end position="161"/>
    </location>
</feature>
<dbReference type="EMBL" id="JAUUTY010000007">
    <property type="protein sequence ID" value="KAK1609272.1"/>
    <property type="molecule type" value="Genomic_DNA"/>
</dbReference>
<name>A0AAD8VIU9_LOLMU</name>
<gene>
    <name evidence="2" type="ORF">QYE76_032945</name>
</gene>
<evidence type="ECO:0000313" key="2">
    <source>
        <dbReference type="EMBL" id="KAK1609272.1"/>
    </source>
</evidence>
<feature type="region of interest" description="Disordered" evidence="1">
    <location>
        <begin position="138"/>
        <end position="184"/>
    </location>
</feature>
<proteinExistence type="predicted"/>
<keyword evidence="3" id="KW-1185">Reference proteome</keyword>
<accession>A0AAD8VIU9</accession>
<dbReference type="PANTHER" id="PTHR48240:SF2">
    <property type="entry name" value="GENOME ASSEMBLY, CHROMOSOME: II"/>
    <property type="match status" value="1"/>
</dbReference>